<evidence type="ECO:0000313" key="3">
    <source>
        <dbReference type="Proteomes" id="UP000077266"/>
    </source>
</evidence>
<dbReference type="OrthoDB" id="10508336at2759"/>
<protein>
    <submittedName>
        <fullName evidence="2">Uncharacterized protein</fullName>
    </submittedName>
</protein>
<dbReference type="EMBL" id="KV426074">
    <property type="protein sequence ID" value="KZV89394.1"/>
    <property type="molecule type" value="Genomic_DNA"/>
</dbReference>
<accession>A0A165FR17</accession>
<dbReference type="AlphaFoldDB" id="A0A165FR17"/>
<evidence type="ECO:0000313" key="2">
    <source>
        <dbReference type="EMBL" id="KZV89394.1"/>
    </source>
</evidence>
<organism evidence="2 3">
    <name type="scientific">Exidia glandulosa HHB12029</name>
    <dbReference type="NCBI Taxonomy" id="1314781"/>
    <lineage>
        <taxon>Eukaryota</taxon>
        <taxon>Fungi</taxon>
        <taxon>Dikarya</taxon>
        <taxon>Basidiomycota</taxon>
        <taxon>Agaricomycotina</taxon>
        <taxon>Agaricomycetes</taxon>
        <taxon>Auriculariales</taxon>
        <taxon>Exidiaceae</taxon>
        <taxon>Exidia</taxon>
    </lineage>
</organism>
<feature type="region of interest" description="Disordered" evidence="1">
    <location>
        <begin position="357"/>
        <end position="400"/>
    </location>
</feature>
<dbReference type="InParanoid" id="A0A165FR17"/>
<evidence type="ECO:0000256" key="1">
    <source>
        <dbReference type="SAM" id="MobiDB-lite"/>
    </source>
</evidence>
<keyword evidence="3" id="KW-1185">Reference proteome</keyword>
<dbReference type="Proteomes" id="UP000077266">
    <property type="component" value="Unassembled WGS sequence"/>
</dbReference>
<sequence>MSLQTSRVQAALRAFIHTSSRSCNASWAASSSTFRLYGPDDAPPAPALENASTELDQSAASEPLVSGGYIERLLPDKRSGRLVKYVFPTPNFTLKQHPLAEHPCVSGLGLDHGNTVPAKPIPTWQIIKRKRNEQRAQAQLNCNLPDRTVSLWRSFWSRHYETEDLSHLETHVSAYPEPIIYVGLKSKKSPTFARGPTSVLLTCHLEIYQTPDADLELNELGVPAHVTDLLFALPLRALNSGTPDLPTVTRISPAHYVLTCKSVAARTALLSGWEEFVHKIEQAYSRAPPYTLEPDPAEEPAHDPEPTLPKHAHEFLRSATHAGLDARYDGAGGLWIGATRYARMEDLPKLLLERARAAHPASRPVSRPVLSGAPKRGRQLGSREPSHMWAMPPELSKLLS</sequence>
<gene>
    <name evidence="2" type="ORF">EXIGLDRAFT_838573</name>
</gene>
<name>A0A165FR17_EXIGL</name>
<proteinExistence type="predicted"/>
<reference evidence="2 3" key="1">
    <citation type="journal article" date="2016" name="Mol. Biol. Evol.">
        <title>Comparative Genomics of Early-Diverging Mushroom-Forming Fungi Provides Insights into the Origins of Lignocellulose Decay Capabilities.</title>
        <authorList>
            <person name="Nagy L.G."/>
            <person name="Riley R."/>
            <person name="Tritt A."/>
            <person name="Adam C."/>
            <person name="Daum C."/>
            <person name="Floudas D."/>
            <person name="Sun H."/>
            <person name="Yadav J.S."/>
            <person name="Pangilinan J."/>
            <person name="Larsson K.H."/>
            <person name="Matsuura K."/>
            <person name="Barry K."/>
            <person name="Labutti K."/>
            <person name="Kuo R."/>
            <person name="Ohm R.A."/>
            <person name="Bhattacharya S.S."/>
            <person name="Shirouzu T."/>
            <person name="Yoshinaga Y."/>
            <person name="Martin F.M."/>
            <person name="Grigoriev I.V."/>
            <person name="Hibbett D.S."/>
        </authorList>
    </citation>
    <scope>NUCLEOTIDE SEQUENCE [LARGE SCALE GENOMIC DNA]</scope>
    <source>
        <strain evidence="2 3">HHB12029</strain>
    </source>
</reference>